<dbReference type="OrthoDB" id="1028798at2"/>
<dbReference type="InterPro" id="IPR009061">
    <property type="entry name" value="DNA-bd_dom_put_sf"/>
</dbReference>
<dbReference type="EMBL" id="JRNN01000072">
    <property type="protein sequence ID" value="KGF34254.1"/>
    <property type="molecule type" value="Genomic_DNA"/>
</dbReference>
<dbReference type="PANTHER" id="PTHR34585">
    <property type="match status" value="1"/>
</dbReference>
<dbReference type="AlphaFoldDB" id="A0A096BM83"/>
<evidence type="ECO:0000313" key="2">
    <source>
        <dbReference type="EMBL" id="KGF34254.1"/>
    </source>
</evidence>
<reference evidence="2 3" key="1">
    <citation type="submission" date="2014-07" db="EMBL/GenBank/DDBJ databases">
        <authorList>
            <person name="McCorrison J."/>
            <person name="Sanka R."/>
            <person name="Torralba M."/>
            <person name="Gillis M."/>
            <person name="Haft D.H."/>
            <person name="Methe B."/>
            <person name="Sutton G."/>
            <person name="Nelson K.E."/>
        </authorList>
    </citation>
    <scope>NUCLEOTIDE SEQUENCE [LARGE SCALE GENOMIC DNA]</scope>
    <source>
        <strain evidence="2 3">DNF00853</strain>
    </source>
</reference>
<dbReference type="SUPFAM" id="SSF46955">
    <property type="entry name" value="Putative DNA-binding domain"/>
    <property type="match status" value="1"/>
</dbReference>
<proteinExistence type="predicted"/>
<dbReference type="GeneID" id="97998188"/>
<evidence type="ECO:0000259" key="1">
    <source>
        <dbReference type="Pfam" id="PF12728"/>
    </source>
</evidence>
<gene>
    <name evidence="2" type="ORF">HMPREF2137_08545</name>
</gene>
<dbReference type="PANTHER" id="PTHR34585:SF22">
    <property type="entry name" value="HELIX-TURN-HELIX DOMAIN-CONTAINING PROTEIN"/>
    <property type="match status" value="1"/>
</dbReference>
<sequence length="92" mass="10914">MEVIAIEKKTYEAMMERFRILTAKVDALCRESDEKRMGKWLDNQDVCQILNVSLRTLQTYRSNRTLPYTKIGYKMYYKPEDVQKLVDKSVSP</sequence>
<dbReference type="Proteomes" id="UP000029556">
    <property type="component" value="Unassembled WGS sequence"/>
</dbReference>
<feature type="domain" description="Helix-turn-helix" evidence="1">
    <location>
        <begin position="40"/>
        <end position="86"/>
    </location>
</feature>
<dbReference type="Pfam" id="PF12728">
    <property type="entry name" value="HTH_17"/>
    <property type="match status" value="1"/>
</dbReference>
<dbReference type="GO" id="GO:0003677">
    <property type="term" value="F:DNA binding"/>
    <property type="evidence" value="ECO:0007669"/>
    <property type="project" value="UniProtKB-KW"/>
</dbReference>
<dbReference type="RefSeq" id="WP_036873535.1">
    <property type="nucleotide sequence ID" value="NZ_JRNN01000072.1"/>
</dbReference>
<accession>A0A096BM83</accession>
<organism evidence="2 3">
    <name type="scientific">Hoylesella buccalis DNF00853</name>
    <dbReference type="NCBI Taxonomy" id="1401074"/>
    <lineage>
        <taxon>Bacteria</taxon>
        <taxon>Pseudomonadati</taxon>
        <taxon>Bacteroidota</taxon>
        <taxon>Bacteroidia</taxon>
        <taxon>Bacteroidales</taxon>
        <taxon>Prevotellaceae</taxon>
        <taxon>Hoylesella</taxon>
    </lineage>
</organism>
<evidence type="ECO:0000313" key="3">
    <source>
        <dbReference type="Proteomes" id="UP000029556"/>
    </source>
</evidence>
<dbReference type="InterPro" id="IPR041657">
    <property type="entry name" value="HTH_17"/>
</dbReference>
<name>A0A096BM83_9BACT</name>
<comment type="caution">
    <text evidence="2">The sequence shown here is derived from an EMBL/GenBank/DDBJ whole genome shotgun (WGS) entry which is preliminary data.</text>
</comment>
<protein>
    <submittedName>
        <fullName evidence="2">DNA-binding protein</fullName>
    </submittedName>
</protein>
<keyword evidence="2" id="KW-0238">DNA-binding</keyword>